<dbReference type="Proteomes" id="UP000694941">
    <property type="component" value="Unplaced"/>
</dbReference>
<feature type="domain" description="Ig-like" evidence="2">
    <location>
        <begin position="75"/>
        <end position="169"/>
    </location>
</feature>
<dbReference type="SMART" id="SM00409">
    <property type="entry name" value="IG"/>
    <property type="match status" value="2"/>
</dbReference>
<keyword evidence="1" id="KW-0677">Repeat</keyword>
<dbReference type="Pfam" id="PF07679">
    <property type="entry name" value="I-set"/>
    <property type="match status" value="1"/>
</dbReference>
<sequence>MVSTGDVPISIQWTKDGELLNPTSLQITVKSFNQYASTLFFEKLRQQHSGNYTCTASNPFATDSRTAELTVQVEPRWSVQPTDGAVVVGGQTLFDCQAEGHPQPVVRWKKSSEVKEKQTFTQVMSNAKQQVLENGSLVIVNAVPGDGGEYLCQAYNGIGPGLSKVVTLSVNVPPRFDTDFNTKMVRKGGTVIVACEPQGDRPLTVTWVAKEQLITSSSPR</sequence>
<feature type="domain" description="Ig-like" evidence="2">
    <location>
        <begin position="174"/>
        <end position="220"/>
    </location>
</feature>
<dbReference type="GeneID" id="111083878"/>
<dbReference type="SUPFAM" id="SSF48726">
    <property type="entry name" value="Immunoglobulin"/>
    <property type="match status" value="3"/>
</dbReference>
<dbReference type="Pfam" id="PF13927">
    <property type="entry name" value="Ig_3"/>
    <property type="match status" value="1"/>
</dbReference>
<dbReference type="InterPro" id="IPR007110">
    <property type="entry name" value="Ig-like_dom"/>
</dbReference>
<dbReference type="InterPro" id="IPR050964">
    <property type="entry name" value="Striated_Muscle_Regulatory"/>
</dbReference>
<evidence type="ECO:0000313" key="3">
    <source>
        <dbReference type="Proteomes" id="UP000694941"/>
    </source>
</evidence>
<organism evidence="3 4">
    <name type="scientific">Limulus polyphemus</name>
    <name type="common">Atlantic horseshoe crab</name>
    <dbReference type="NCBI Taxonomy" id="6850"/>
    <lineage>
        <taxon>Eukaryota</taxon>
        <taxon>Metazoa</taxon>
        <taxon>Ecdysozoa</taxon>
        <taxon>Arthropoda</taxon>
        <taxon>Chelicerata</taxon>
        <taxon>Merostomata</taxon>
        <taxon>Xiphosura</taxon>
        <taxon>Limulidae</taxon>
        <taxon>Limulus</taxon>
    </lineage>
</organism>
<dbReference type="InterPro" id="IPR013098">
    <property type="entry name" value="Ig_I-set"/>
</dbReference>
<reference evidence="4" key="1">
    <citation type="submission" date="2025-08" db="UniProtKB">
        <authorList>
            <consortium name="RefSeq"/>
        </authorList>
    </citation>
    <scope>IDENTIFICATION</scope>
    <source>
        <tissue evidence="4">Muscle</tissue>
    </source>
</reference>
<dbReference type="Gene3D" id="2.60.40.10">
    <property type="entry name" value="Immunoglobulins"/>
    <property type="match status" value="3"/>
</dbReference>
<dbReference type="PANTHER" id="PTHR13817">
    <property type="entry name" value="TITIN"/>
    <property type="match status" value="1"/>
</dbReference>
<dbReference type="SMART" id="SM00408">
    <property type="entry name" value="IGc2"/>
    <property type="match status" value="2"/>
</dbReference>
<evidence type="ECO:0000259" key="2">
    <source>
        <dbReference type="PROSITE" id="PS50835"/>
    </source>
</evidence>
<dbReference type="InterPro" id="IPR013783">
    <property type="entry name" value="Ig-like_fold"/>
</dbReference>
<dbReference type="PANTHER" id="PTHR13817:SF102">
    <property type="entry name" value="DOWN SYNDROME CELL ADHESION MOLECULE-LIKE PROTEIN DSCAM2"/>
    <property type="match status" value="1"/>
</dbReference>
<keyword evidence="3" id="KW-1185">Reference proteome</keyword>
<feature type="domain" description="Ig-like" evidence="2">
    <location>
        <begin position="1"/>
        <end position="70"/>
    </location>
</feature>
<dbReference type="InterPro" id="IPR036179">
    <property type="entry name" value="Ig-like_dom_sf"/>
</dbReference>
<dbReference type="PROSITE" id="PS50835">
    <property type="entry name" value="IG_LIKE"/>
    <property type="match status" value="3"/>
</dbReference>
<protein>
    <submittedName>
        <fullName evidence="4">Down syndrome cell adhesion molecule-like protein Dscam2</fullName>
    </submittedName>
</protein>
<evidence type="ECO:0000256" key="1">
    <source>
        <dbReference type="ARBA" id="ARBA00022737"/>
    </source>
</evidence>
<proteinExistence type="predicted"/>
<name>A0ABM1RY49_LIMPO</name>
<gene>
    <name evidence="4" type="primary">LOC111083878</name>
</gene>
<dbReference type="InterPro" id="IPR003598">
    <property type="entry name" value="Ig_sub2"/>
</dbReference>
<dbReference type="RefSeq" id="XP_022236304.1">
    <property type="nucleotide sequence ID" value="XM_022380596.1"/>
</dbReference>
<evidence type="ECO:0000313" key="4">
    <source>
        <dbReference type="RefSeq" id="XP_022236304.1"/>
    </source>
</evidence>
<accession>A0ABM1RY49</accession>
<dbReference type="InterPro" id="IPR003599">
    <property type="entry name" value="Ig_sub"/>
</dbReference>